<dbReference type="Proteomes" id="UP000320386">
    <property type="component" value="Chromosome"/>
</dbReference>
<keyword evidence="1" id="KW-1133">Transmembrane helix</keyword>
<keyword evidence="1" id="KW-0812">Transmembrane</keyword>
<evidence type="ECO:0000313" key="3">
    <source>
        <dbReference type="Proteomes" id="UP000320386"/>
    </source>
</evidence>
<protein>
    <recommendedName>
        <fullName evidence="4">GAF domain-containing protein</fullName>
    </recommendedName>
</protein>
<keyword evidence="1" id="KW-0472">Membrane</keyword>
<dbReference type="AlphaFoldDB" id="A0A518BTI4"/>
<organism evidence="2 3">
    <name type="scientific">Mucisphaera calidilacus</name>
    <dbReference type="NCBI Taxonomy" id="2527982"/>
    <lineage>
        <taxon>Bacteria</taxon>
        <taxon>Pseudomonadati</taxon>
        <taxon>Planctomycetota</taxon>
        <taxon>Phycisphaerae</taxon>
        <taxon>Phycisphaerales</taxon>
        <taxon>Phycisphaeraceae</taxon>
        <taxon>Mucisphaera</taxon>
    </lineage>
</organism>
<dbReference type="KEGG" id="mcad:Pan265_01060"/>
<dbReference type="EMBL" id="CP036280">
    <property type="protein sequence ID" value="QDU70283.1"/>
    <property type="molecule type" value="Genomic_DNA"/>
</dbReference>
<name>A0A518BTI4_9BACT</name>
<feature type="transmembrane region" description="Helical" evidence="1">
    <location>
        <begin position="40"/>
        <end position="58"/>
    </location>
</feature>
<accession>A0A518BTI4</accession>
<dbReference type="RefSeq" id="WP_145444323.1">
    <property type="nucleotide sequence ID" value="NZ_CP036280.1"/>
</dbReference>
<gene>
    <name evidence="2" type="ORF">Pan265_01060</name>
</gene>
<keyword evidence="3" id="KW-1185">Reference proteome</keyword>
<proteinExistence type="predicted"/>
<evidence type="ECO:0000256" key="1">
    <source>
        <dbReference type="SAM" id="Phobius"/>
    </source>
</evidence>
<evidence type="ECO:0000313" key="2">
    <source>
        <dbReference type="EMBL" id="QDU70283.1"/>
    </source>
</evidence>
<evidence type="ECO:0008006" key="4">
    <source>
        <dbReference type="Google" id="ProtNLM"/>
    </source>
</evidence>
<sequence>MKAMIQNRVAGREEGAWNPYIGVRILLAFRSTWLSRYTPAIRVFLYGLTLFSGIWLGISLSTSSVTASTVVAICLVLQHYLDEVAKAHDATSFRNQIDLLAQFHQDAGGNLAQIANVFAKRHRNGSNPRLGKDAYQTELRNLQQHFLSHVTTVLDSAITAPAETRPSLTANWCKRGRGEHAEFFKVFVYDRHMTHRVVSDENWKPIAEDVPGASRSFLYNVVSLVEDTRSPSVAMYFDNPSYAGILSIPVSCNGSVLGVVNIDSTQANLLETDHDKVIIDVAYMVGLCELLAQEQ</sequence>
<reference evidence="2 3" key="1">
    <citation type="submission" date="2019-02" db="EMBL/GenBank/DDBJ databases">
        <title>Deep-cultivation of Planctomycetes and their phenomic and genomic characterization uncovers novel biology.</title>
        <authorList>
            <person name="Wiegand S."/>
            <person name="Jogler M."/>
            <person name="Boedeker C."/>
            <person name="Pinto D."/>
            <person name="Vollmers J."/>
            <person name="Rivas-Marin E."/>
            <person name="Kohn T."/>
            <person name="Peeters S.H."/>
            <person name="Heuer A."/>
            <person name="Rast P."/>
            <person name="Oberbeckmann S."/>
            <person name="Bunk B."/>
            <person name="Jeske O."/>
            <person name="Meyerdierks A."/>
            <person name="Storesund J.E."/>
            <person name="Kallscheuer N."/>
            <person name="Luecker S."/>
            <person name="Lage O.M."/>
            <person name="Pohl T."/>
            <person name="Merkel B.J."/>
            <person name="Hornburger P."/>
            <person name="Mueller R.-W."/>
            <person name="Bruemmer F."/>
            <person name="Labrenz M."/>
            <person name="Spormann A.M."/>
            <person name="Op den Camp H."/>
            <person name="Overmann J."/>
            <person name="Amann R."/>
            <person name="Jetten M.S.M."/>
            <person name="Mascher T."/>
            <person name="Medema M.H."/>
            <person name="Devos D.P."/>
            <person name="Kaster A.-K."/>
            <person name="Ovreas L."/>
            <person name="Rohde M."/>
            <person name="Galperin M.Y."/>
            <person name="Jogler C."/>
        </authorList>
    </citation>
    <scope>NUCLEOTIDE SEQUENCE [LARGE SCALE GENOMIC DNA]</scope>
    <source>
        <strain evidence="2 3">Pan265</strain>
    </source>
</reference>